<dbReference type="AlphaFoldDB" id="E8QY69"/>
<accession>E8QY69</accession>
<gene>
    <name evidence="1" type="ordered locus">Isop_1474</name>
</gene>
<dbReference type="RefSeq" id="WP_013564347.1">
    <property type="nucleotide sequence ID" value="NC_014962.1"/>
</dbReference>
<evidence type="ECO:0000313" key="2">
    <source>
        <dbReference type="Proteomes" id="UP000008631"/>
    </source>
</evidence>
<protein>
    <submittedName>
        <fullName evidence="1">Uncharacterized protein</fullName>
    </submittedName>
</protein>
<dbReference type="KEGG" id="ipa:Isop_1474"/>
<evidence type="ECO:0000313" key="1">
    <source>
        <dbReference type="EMBL" id="ADV62059.1"/>
    </source>
</evidence>
<name>E8QY69_ISOPI</name>
<reference evidence="1 2" key="2">
    <citation type="journal article" date="2011" name="Stand. Genomic Sci.">
        <title>Complete genome sequence of Isosphaera pallida type strain (IS1B).</title>
        <authorList>
            <consortium name="US DOE Joint Genome Institute (JGI-PGF)"/>
            <person name="Goker M."/>
            <person name="Cleland D."/>
            <person name="Saunders E."/>
            <person name="Lapidus A."/>
            <person name="Nolan M."/>
            <person name="Lucas S."/>
            <person name="Hammon N."/>
            <person name="Deshpande S."/>
            <person name="Cheng J.F."/>
            <person name="Tapia R."/>
            <person name="Han C."/>
            <person name="Goodwin L."/>
            <person name="Pitluck S."/>
            <person name="Liolios K."/>
            <person name="Pagani I."/>
            <person name="Ivanova N."/>
            <person name="Mavromatis K."/>
            <person name="Pati A."/>
            <person name="Chen A."/>
            <person name="Palaniappan K."/>
            <person name="Land M."/>
            <person name="Hauser L."/>
            <person name="Chang Y.J."/>
            <person name="Jeffries C.D."/>
            <person name="Detter J.C."/>
            <person name="Beck B."/>
            <person name="Woyke T."/>
            <person name="Bristow J."/>
            <person name="Eisen J.A."/>
            <person name="Markowitz V."/>
            <person name="Hugenholtz P."/>
            <person name="Kyrpides N.C."/>
            <person name="Klenk H.P."/>
        </authorList>
    </citation>
    <scope>NUCLEOTIDE SEQUENCE [LARGE SCALE GENOMIC DNA]</scope>
    <source>
        <strain evidence="2">ATCC 43644 / DSM 9630 / IS1B</strain>
    </source>
</reference>
<reference key="1">
    <citation type="submission" date="2010-11" db="EMBL/GenBank/DDBJ databases">
        <title>The complete sequence of chromosome of Isophaera pallida ATCC 43644.</title>
        <authorList>
            <consortium name="US DOE Joint Genome Institute (JGI-PGF)"/>
            <person name="Lucas S."/>
            <person name="Copeland A."/>
            <person name="Lapidus A."/>
            <person name="Bruce D."/>
            <person name="Goodwin L."/>
            <person name="Pitluck S."/>
            <person name="Kyrpides N."/>
            <person name="Mavromatis K."/>
            <person name="Pagani I."/>
            <person name="Ivanova N."/>
            <person name="Saunders E."/>
            <person name="Brettin T."/>
            <person name="Detter J.C."/>
            <person name="Han C."/>
            <person name="Tapia R."/>
            <person name="Land M."/>
            <person name="Hauser L."/>
            <person name="Markowitz V."/>
            <person name="Cheng J.-F."/>
            <person name="Hugenholtz P."/>
            <person name="Woyke T."/>
            <person name="Wu D."/>
            <person name="Eisen J.A."/>
        </authorList>
    </citation>
    <scope>NUCLEOTIDE SEQUENCE</scope>
    <source>
        <strain>ATCC 43644</strain>
    </source>
</reference>
<sequence length="218" mass="24714">MSRTALDRGPFASPKRWVHALAAVGLLAVFSMGTTGCALPYWGRSISPLHPSGWGFPYPIFASVQQQLEDDIQREEFDDRVPILDPIPPNSTAPLCLDPPSEKEVWDRVPKIRHGISGLYEVQYNNVRILIEKIGEQIDPPKIYPLAGPCQKVSCHYKCTVYYDALYWSDYPIPFNHVDHKVEVIYIDKDFLRRVAGPENVTRPPVENTLNAPVQNPY</sequence>
<dbReference type="EMBL" id="CP002353">
    <property type="protein sequence ID" value="ADV62059.1"/>
    <property type="molecule type" value="Genomic_DNA"/>
</dbReference>
<dbReference type="Proteomes" id="UP000008631">
    <property type="component" value="Chromosome"/>
</dbReference>
<keyword evidence="2" id="KW-1185">Reference proteome</keyword>
<dbReference type="HOGENOM" id="CLU_117199_0_0_0"/>
<proteinExistence type="predicted"/>
<dbReference type="InParanoid" id="E8QY69"/>
<dbReference type="eggNOG" id="COG1743">
    <property type="taxonomic scope" value="Bacteria"/>
</dbReference>
<organism evidence="1 2">
    <name type="scientific">Isosphaera pallida (strain ATCC 43644 / DSM 9630 / IS1B)</name>
    <dbReference type="NCBI Taxonomy" id="575540"/>
    <lineage>
        <taxon>Bacteria</taxon>
        <taxon>Pseudomonadati</taxon>
        <taxon>Planctomycetota</taxon>
        <taxon>Planctomycetia</taxon>
        <taxon>Isosphaerales</taxon>
        <taxon>Isosphaeraceae</taxon>
        <taxon>Isosphaera</taxon>
    </lineage>
</organism>